<accession>B9Y6A7</accession>
<reference evidence="1 2" key="1">
    <citation type="submission" date="2008-12" db="EMBL/GenBank/DDBJ databases">
        <authorList>
            <person name="Fulton L."/>
            <person name="Clifton S."/>
            <person name="Fulton B."/>
            <person name="Xu J."/>
            <person name="Minx P."/>
            <person name="Pepin K.H."/>
            <person name="Johnson M."/>
            <person name="Bhonagiri V."/>
            <person name="Nash W.E."/>
            <person name="Mardis E.R."/>
            <person name="Wilson R.K."/>
        </authorList>
    </citation>
    <scope>NUCLEOTIDE SEQUENCE [LARGE SCALE GENOMIC DNA]</scope>
    <source>
        <strain evidence="1 2">DSM 12042</strain>
    </source>
</reference>
<evidence type="ECO:0000313" key="2">
    <source>
        <dbReference type="Proteomes" id="UP000005950"/>
    </source>
</evidence>
<protein>
    <submittedName>
        <fullName evidence="1">Uncharacterized protein</fullName>
    </submittedName>
</protein>
<dbReference type="HOGENOM" id="CLU_3234589_0_0_9"/>
<dbReference type="EMBL" id="ACCF01000080">
    <property type="protein sequence ID" value="EEF68442.1"/>
    <property type="molecule type" value="Genomic_DNA"/>
</dbReference>
<sequence>MAEAVILLKDLFPEEEEPAVDAELDKGRIGTGSFSVIFLPAEE</sequence>
<name>B9Y6A7_9FIRM</name>
<gene>
    <name evidence="1" type="ORF">HOLDEFILI_01339</name>
</gene>
<comment type="caution">
    <text evidence="1">The sequence shown here is derived from an EMBL/GenBank/DDBJ whole genome shotgun (WGS) entry which is preliminary data.</text>
</comment>
<dbReference type="STRING" id="545696.HOLDEFILI_01339"/>
<dbReference type="AlphaFoldDB" id="B9Y6A7"/>
<reference evidence="1 2" key="2">
    <citation type="submission" date="2009-02" db="EMBL/GenBank/DDBJ databases">
        <title>Draft genome sequence of Holdemania filiformis DSM 12042.</title>
        <authorList>
            <person name="Sudarsanam P."/>
            <person name="Ley R."/>
            <person name="Guruge J."/>
            <person name="Turnbaugh P.J."/>
            <person name="Mahowald M."/>
            <person name="Liep D."/>
            <person name="Gordon J."/>
        </authorList>
    </citation>
    <scope>NUCLEOTIDE SEQUENCE [LARGE SCALE GENOMIC DNA]</scope>
    <source>
        <strain evidence="1 2">DSM 12042</strain>
    </source>
</reference>
<evidence type="ECO:0000313" key="1">
    <source>
        <dbReference type="EMBL" id="EEF68442.1"/>
    </source>
</evidence>
<proteinExistence type="predicted"/>
<dbReference type="Proteomes" id="UP000005950">
    <property type="component" value="Unassembled WGS sequence"/>
</dbReference>
<organism evidence="1 2">
    <name type="scientific">Holdemania filiformis DSM 12042</name>
    <dbReference type="NCBI Taxonomy" id="545696"/>
    <lineage>
        <taxon>Bacteria</taxon>
        <taxon>Bacillati</taxon>
        <taxon>Bacillota</taxon>
        <taxon>Erysipelotrichia</taxon>
        <taxon>Erysipelotrichales</taxon>
        <taxon>Erysipelotrichaceae</taxon>
        <taxon>Holdemania</taxon>
    </lineage>
</organism>